<organism evidence="2 3">
    <name type="scientific">Austropuccinia psidii MF-1</name>
    <dbReference type="NCBI Taxonomy" id="1389203"/>
    <lineage>
        <taxon>Eukaryota</taxon>
        <taxon>Fungi</taxon>
        <taxon>Dikarya</taxon>
        <taxon>Basidiomycota</taxon>
        <taxon>Pucciniomycotina</taxon>
        <taxon>Pucciniomycetes</taxon>
        <taxon>Pucciniales</taxon>
        <taxon>Sphaerophragmiaceae</taxon>
        <taxon>Austropuccinia</taxon>
    </lineage>
</organism>
<comment type="caution">
    <text evidence="2">The sequence shown here is derived from an EMBL/GenBank/DDBJ whole genome shotgun (WGS) entry which is preliminary data.</text>
</comment>
<keyword evidence="3" id="KW-1185">Reference proteome</keyword>
<protein>
    <recommendedName>
        <fullName evidence="4">Secreted protein</fullName>
    </recommendedName>
</protein>
<reference evidence="2" key="1">
    <citation type="submission" date="2021-03" db="EMBL/GenBank/DDBJ databases">
        <title>Draft genome sequence of rust myrtle Austropuccinia psidii MF-1, a brazilian biotype.</title>
        <authorList>
            <person name="Quecine M.C."/>
            <person name="Pachon D.M.R."/>
            <person name="Bonatelli M.L."/>
            <person name="Correr F.H."/>
            <person name="Franceschini L.M."/>
            <person name="Leite T.F."/>
            <person name="Margarido G.R.A."/>
            <person name="Almeida C.A."/>
            <person name="Ferrarezi J.A."/>
            <person name="Labate C.A."/>
        </authorList>
    </citation>
    <scope>NUCLEOTIDE SEQUENCE</scope>
    <source>
        <strain evidence="2">MF-1</strain>
    </source>
</reference>
<dbReference type="Proteomes" id="UP000765509">
    <property type="component" value="Unassembled WGS sequence"/>
</dbReference>
<dbReference type="AlphaFoldDB" id="A0A9Q3JS75"/>
<evidence type="ECO:0008006" key="4">
    <source>
        <dbReference type="Google" id="ProtNLM"/>
    </source>
</evidence>
<accession>A0A9Q3JS75</accession>
<proteinExistence type="predicted"/>
<sequence length="159" mass="17680">MLSIILFLQRPTALILILGSQALFGASPSYQADVVNTGSSPPPENHTLSVTCNYGYRPYGFRGNAMCLKKDAIYICPTSSCYLRNRDEAPKSLDNLIFYNCSTQTRHYDAVQATTFYEIRKTHVIWVTAGKINGSSDTIPSTGLNCTWSTLRPKCDKCH</sequence>
<evidence type="ECO:0000256" key="1">
    <source>
        <dbReference type="SAM" id="SignalP"/>
    </source>
</evidence>
<feature type="signal peptide" evidence="1">
    <location>
        <begin position="1"/>
        <end position="22"/>
    </location>
</feature>
<evidence type="ECO:0000313" key="2">
    <source>
        <dbReference type="EMBL" id="MBW0568403.1"/>
    </source>
</evidence>
<name>A0A9Q3JS75_9BASI</name>
<feature type="chain" id="PRO_5040411853" description="Secreted protein" evidence="1">
    <location>
        <begin position="23"/>
        <end position="159"/>
    </location>
</feature>
<evidence type="ECO:0000313" key="3">
    <source>
        <dbReference type="Proteomes" id="UP000765509"/>
    </source>
</evidence>
<dbReference type="EMBL" id="AVOT02082568">
    <property type="protein sequence ID" value="MBW0568403.1"/>
    <property type="molecule type" value="Genomic_DNA"/>
</dbReference>
<gene>
    <name evidence="2" type="ORF">O181_108118</name>
</gene>
<keyword evidence="1" id="KW-0732">Signal</keyword>